<dbReference type="Proteomes" id="UP001623349">
    <property type="component" value="Unassembled WGS sequence"/>
</dbReference>
<keyword evidence="2" id="KW-1185">Reference proteome</keyword>
<evidence type="ECO:0000313" key="1">
    <source>
        <dbReference type="EMBL" id="GAB1298994.1"/>
    </source>
</evidence>
<reference evidence="1 2" key="1">
    <citation type="submission" date="2024-08" db="EMBL/GenBank/DDBJ databases">
        <title>The draft genome of Apodemus speciosus.</title>
        <authorList>
            <person name="Nabeshima K."/>
            <person name="Suzuki S."/>
            <person name="Onuma M."/>
        </authorList>
    </citation>
    <scope>NUCLEOTIDE SEQUENCE [LARGE SCALE GENOMIC DNA]</scope>
    <source>
        <strain evidence="1">IB14-021</strain>
    </source>
</reference>
<proteinExistence type="predicted"/>
<evidence type="ECO:0000313" key="2">
    <source>
        <dbReference type="Proteomes" id="UP001623349"/>
    </source>
</evidence>
<name>A0ABQ0FIC2_APOSI</name>
<sequence length="59" mass="6638">MYTARSIGSRGEGQLFAQDSANQAFLGEGPWENAEHTTQPVKIKEIFRKEKGLKSLRTE</sequence>
<gene>
    <name evidence="1" type="ORF">APTSU1_001423000</name>
</gene>
<organism evidence="1 2">
    <name type="scientific">Apodemus speciosus</name>
    <name type="common">Large Japanese field mouse</name>
    <dbReference type="NCBI Taxonomy" id="105296"/>
    <lineage>
        <taxon>Eukaryota</taxon>
        <taxon>Metazoa</taxon>
        <taxon>Chordata</taxon>
        <taxon>Craniata</taxon>
        <taxon>Vertebrata</taxon>
        <taxon>Euteleostomi</taxon>
        <taxon>Mammalia</taxon>
        <taxon>Eutheria</taxon>
        <taxon>Euarchontoglires</taxon>
        <taxon>Glires</taxon>
        <taxon>Rodentia</taxon>
        <taxon>Myomorpha</taxon>
        <taxon>Muroidea</taxon>
        <taxon>Muridae</taxon>
        <taxon>Murinae</taxon>
        <taxon>Apodemus</taxon>
    </lineage>
</organism>
<comment type="caution">
    <text evidence="1">The sequence shown here is derived from an EMBL/GenBank/DDBJ whole genome shotgun (WGS) entry which is preliminary data.</text>
</comment>
<protein>
    <submittedName>
        <fullName evidence="1">Uncharacterized protein</fullName>
    </submittedName>
</protein>
<dbReference type="EMBL" id="BAAFST010000014">
    <property type="protein sequence ID" value="GAB1298994.1"/>
    <property type="molecule type" value="Genomic_DNA"/>
</dbReference>
<accession>A0ABQ0FIC2</accession>